<dbReference type="InterPro" id="IPR011249">
    <property type="entry name" value="Metalloenz_LuxS/M16"/>
</dbReference>
<dbReference type="Pfam" id="PF00675">
    <property type="entry name" value="Peptidase_M16"/>
    <property type="match status" value="1"/>
</dbReference>
<dbReference type="PANTHER" id="PTHR43690">
    <property type="entry name" value="NARDILYSIN"/>
    <property type="match status" value="1"/>
</dbReference>
<sequence>MTIVKSNLDKYNYRYYKLRTGLKVVFCINNEIDKCCMCLSVLTGTLDDTKQGISHFLEHMLFMGTSKFPQENDFNEFLQSYNGYTNAYTAYDMTVYYYEVMCSAFRDSCLKFCEFFKTPLFLKDSVEREVLAVDSEHKQNIRSDLWRFCRMFEVFSEFIPFGTGSKDTLCGDFLHDDVRDFWENNYCPSKMCVSVVLKDENDVQFVLDCLDDIICLKSAGNIGSNGCNDVLNKLNVKDEINGKNIGSYDCKNNSNNKIFVSRDSFSVNSTNFNGYCDFHREDKNYSFRRIIKKEFCNRKIYIRSIDSTNLLKIHYEIPNKLNNFKLQTYSFLEYLICKRNKGSLYYYLKHKKLAYDLSADVEFNKYFSIFEISVSLCDEGIKNIDKVIKIIYKYFLDLKNNTNDIYNNDKFIKNNDNSDKNSSYINLNNKNESDKSNSYINLMNKNESDKSNSYINLKNIDINNKNEPDENSYILNIDNIDTKNEDESDYINKNINSHKHNPSKKTFYTMEYEMLAEKHKRDFKYLENKPPLDHVTNLALNMQYYPIENIINCDYLYENFDITHFKQVIDLFLMRNWLVFVISDQYFSDTTVLNHDRSFIETADSRILTHLFSQCLNQKNSVDNSFNTSINSENTVNSISDGMKKINLVHTINDNNDTHTIKKIIGDNTIPDDNYKKNTTHILKEKHYGVEFYFGEEIEDMSKIKIYEESCDIFNILDSPIIFSQTNNEIKADIEILKICEVKNNNKKDKFSCKNIQEQAKVSYSKKKSKLDNSLKDIVSQDYSTDFYQFKVLINPNYNVPKTHISLKLNKEILKDQVLGVNLFFLLLEELFIEKYYSFMVFNSADLSISICCNGVDVHFSAYNDKIKTFVGYFVDMLLYLMNALQNYKSFCDINFTEKNLECGIQGVKNNDNAVKKISKNSDTEEIDFSLCDYNNFTNKSVKYEKNDQPKHKDETIKPIKNKNEEKNLQIDFLNIKKNFELVKTSFKETLMAISNNPPYKKLSVTFENIINENSASLDYLLDNIEKLQLQNLLYIDKCYIKCLITSDKETVIIHDIINLLKSVFNNDKKYEYNISFNNMTSTTYYEFIKEYSTLGNPINIVDSDLLSNYFSEIREIEGENDFSDEMCNINAFDNNMVVCDKEINDLVAVFKDSAMSLNEFDISESKTVNFKRGNMNLVDHKNIEQDIADVLEKKYRSDINNTALINLICDKSTGKFYNDKKNTEIKPDTKICLKKSEGFKIHTFHTKSLDSINNSVGLYIQSNSENNLKNKCIMHMVIQKYADTFFDELRTKECFGYVVNLQTTSVSDKIFYYFVVQSERSCFEISERIIRFVGYIKKVLELAENMIKLRDFVFSSNYKYINTNEIQSKVTADNSEKTINKENDSVISNTDISNKKIVQKSFYKIQNSDKSNTFSNNIKSSINNDKRSSKPHSENIETDKIIKNYCKELLENKIPIKKKKKTIKNIKSRIKTTIKDAKEFIDTFNILKESVHDFYSEKLNNLLEFHTFHWNMLLKNSFDIDFVDKIIDQLKNINIYDLFIDNNIYIVNIHKKNTNI</sequence>
<dbReference type="InterPro" id="IPR032632">
    <property type="entry name" value="Peptidase_M16_M"/>
</dbReference>
<dbReference type="OrthoDB" id="952271at2759"/>
<dbReference type="InterPro" id="IPR007863">
    <property type="entry name" value="Peptidase_M16_C"/>
</dbReference>
<keyword evidence="3" id="KW-0479">Metal-binding</keyword>
<protein>
    <recommendedName>
        <fullName evidence="13">Peptidase M16 N-terminal domain-containing protein</fullName>
    </recommendedName>
</protein>
<evidence type="ECO:0000313" key="12">
    <source>
        <dbReference type="Proteomes" id="UP000003163"/>
    </source>
</evidence>
<evidence type="ECO:0000259" key="7">
    <source>
        <dbReference type="Pfam" id="PF00675"/>
    </source>
</evidence>
<evidence type="ECO:0000256" key="6">
    <source>
        <dbReference type="ARBA" id="ARBA00023049"/>
    </source>
</evidence>
<dbReference type="EMBL" id="AFBI03000006">
    <property type="protein sequence ID" value="EJW01282.1"/>
    <property type="molecule type" value="Genomic_DNA"/>
</dbReference>
<comment type="caution">
    <text evidence="11">The sequence shown here is derived from an EMBL/GenBank/DDBJ whole genome shotgun (WGS) entry which is preliminary data.</text>
</comment>
<organism evidence="11 12">
    <name type="scientific">Edhazardia aedis (strain USNM 41457)</name>
    <name type="common">Microsporidian parasite</name>
    <dbReference type="NCBI Taxonomy" id="1003232"/>
    <lineage>
        <taxon>Eukaryota</taxon>
        <taxon>Fungi</taxon>
        <taxon>Fungi incertae sedis</taxon>
        <taxon>Microsporidia</taxon>
        <taxon>Edhazardia</taxon>
    </lineage>
</organism>
<dbReference type="GO" id="GO:0006508">
    <property type="term" value="P:proteolysis"/>
    <property type="evidence" value="ECO:0007669"/>
    <property type="project" value="UniProtKB-KW"/>
</dbReference>
<evidence type="ECO:0000256" key="4">
    <source>
        <dbReference type="ARBA" id="ARBA00022801"/>
    </source>
</evidence>
<dbReference type="InterPro" id="IPR050626">
    <property type="entry name" value="Peptidase_M16"/>
</dbReference>
<dbReference type="PANTHER" id="PTHR43690:SF18">
    <property type="entry name" value="INSULIN-DEGRADING ENZYME-RELATED"/>
    <property type="match status" value="1"/>
</dbReference>
<dbReference type="STRING" id="1003232.J9DIT3"/>
<keyword evidence="12" id="KW-1185">Reference proteome</keyword>
<evidence type="ECO:0000259" key="9">
    <source>
        <dbReference type="Pfam" id="PF16187"/>
    </source>
</evidence>
<feature type="domain" description="Peptidase M16 middle/third" evidence="9">
    <location>
        <begin position="523"/>
        <end position="588"/>
    </location>
</feature>
<keyword evidence="2" id="KW-0645">Protease</keyword>
<reference evidence="11 12" key="1">
    <citation type="submission" date="2011-08" db="EMBL/GenBank/DDBJ databases">
        <authorList>
            <person name="Liu Z.J."/>
            <person name="Shi F.L."/>
            <person name="Lu J.Q."/>
            <person name="Li M."/>
            <person name="Wang Z.L."/>
        </authorList>
    </citation>
    <scope>NUCLEOTIDE SEQUENCE [LARGE SCALE GENOMIC DNA]</scope>
    <source>
        <strain evidence="11 12">USNM 41457</strain>
    </source>
</reference>
<evidence type="ECO:0000313" key="11">
    <source>
        <dbReference type="EMBL" id="EJW01282.1"/>
    </source>
</evidence>
<evidence type="ECO:0000259" key="10">
    <source>
        <dbReference type="Pfam" id="PF22456"/>
    </source>
</evidence>
<dbReference type="InParanoid" id="J9DIT3"/>
<evidence type="ECO:0000256" key="3">
    <source>
        <dbReference type="ARBA" id="ARBA00022723"/>
    </source>
</evidence>
<dbReference type="GO" id="GO:0008237">
    <property type="term" value="F:metallopeptidase activity"/>
    <property type="evidence" value="ECO:0007669"/>
    <property type="project" value="UniProtKB-KW"/>
</dbReference>
<feature type="domain" description="Coenzyme PQQ synthesis protein F-like C-terminal lobe" evidence="10">
    <location>
        <begin position="1282"/>
        <end position="1342"/>
    </location>
</feature>
<dbReference type="GO" id="GO:0046872">
    <property type="term" value="F:metal ion binding"/>
    <property type="evidence" value="ECO:0007669"/>
    <property type="project" value="UniProtKB-KW"/>
</dbReference>
<evidence type="ECO:0008006" key="13">
    <source>
        <dbReference type="Google" id="ProtNLM"/>
    </source>
</evidence>
<dbReference type="Pfam" id="PF05193">
    <property type="entry name" value="Peptidase_M16_C"/>
    <property type="match status" value="1"/>
</dbReference>
<evidence type="ECO:0000256" key="2">
    <source>
        <dbReference type="ARBA" id="ARBA00022670"/>
    </source>
</evidence>
<feature type="domain" description="Peptidase M16 N-terminal" evidence="7">
    <location>
        <begin position="27"/>
        <end position="147"/>
    </location>
</feature>
<reference evidence="12" key="2">
    <citation type="submission" date="2015-07" db="EMBL/GenBank/DDBJ databases">
        <title>Contrasting host-pathogen interactions and genome evolution in two generalist and specialist microsporidian pathogens of mosquitoes.</title>
        <authorList>
            <consortium name="The Broad Institute Genomics Platform"/>
            <consortium name="The Broad Institute Genome Sequencing Center for Infectious Disease"/>
            <person name="Cuomo C.A."/>
            <person name="Sanscrainte N.D."/>
            <person name="Goldberg J.M."/>
            <person name="Heiman D."/>
            <person name="Young S."/>
            <person name="Zeng Q."/>
            <person name="Becnel J.J."/>
            <person name="Birren B.W."/>
        </authorList>
    </citation>
    <scope>NUCLEOTIDE SEQUENCE [LARGE SCALE GENOMIC DNA]</scope>
    <source>
        <strain evidence="12">USNM 41457</strain>
    </source>
</reference>
<evidence type="ECO:0000256" key="5">
    <source>
        <dbReference type="ARBA" id="ARBA00022833"/>
    </source>
</evidence>
<dbReference type="InterPro" id="IPR011765">
    <property type="entry name" value="Pept_M16_N"/>
</dbReference>
<feature type="domain" description="Peptidase M16 C-terminal" evidence="8">
    <location>
        <begin position="297"/>
        <end position="401"/>
    </location>
</feature>
<dbReference type="Gene3D" id="3.30.830.10">
    <property type="entry name" value="Metalloenzyme, LuxS/M16 peptidase-like"/>
    <property type="match status" value="5"/>
</dbReference>
<dbReference type="VEuPathDB" id="MicrosporidiaDB:EDEG_00527"/>
<evidence type="ECO:0000256" key="1">
    <source>
        <dbReference type="ARBA" id="ARBA00007261"/>
    </source>
</evidence>
<dbReference type="HOGENOM" id="CLU_246097_0_0_1"/>
<keyword evidence="4" id="KW-0378">Hydrolase</keyword>
<comment type="similarity">
    <text evidence="1">Belongs to the peptidase M16 family.</text>
</comment>
<keyword evidence="6" id="KW-0482">Metalloprotease</keyword>
<dbReference type="InterPro" id="IPR054734">
    <property type="entry name" value="PqqF-like_C_4"/>
</dbReference>
<dbReference type="Pfam" id="PF22456">
    <property type="entry name" value="PqqF-like_C_4"/>
    <property type="match status" value="1"/>
</dbReference>
<keyword evidence="5" id="KW-0862">Zinc</keyword>
<dbReference type="Proteomes" id="UP000003163">
    <property type="component" value="Unassembled WGS sequence"/>
</dbReference>
<dbReference type="Pfam" id="PF16187">
    <property type="entry name" value="Peptidase_M16_M"/>
    <property type="match status" value="1"/>
</dbReference>
<dbReference type="SUPFAM" id="SSF63411">
    <property type="entry name" value="LuxS/MPP-like metallohydrolase"/>
    <property type="match status" value="4"/>
</dbReference>
<name>J9DIT3_EDHAE</name>
<gene>
    <name evidence="11" type="ORF">EDEG_00527</name>
</gene>
<accession>J9DIT3</accession>
<proteinExistence type="inferred from homology"/>
<evidence type="ECO:0000259" key="8">
    <source>
        <dbReference type="Pfam" id="PF05193"/>
    </source>
</evidence>